<evidence type="ECO:0000313" key="3">
    <source>
        <dbReference type="Proteomes" id="UP000007819"/>
    </source>
</evidence>
<reference evidence="2" key="2">
    <citation type="submission" date="2022-06" db="UniProtKB">
        <authorList>
            <consortium name="EnsemblMetazoa"/>
        </authorList>
    </citation>
    <scope>IDENTIFICATION</scope>
</reference>
<dbReference type="CDD" id="cd09487">
    <property type="entry name" value="SAM_superfamily"/>
    <property type="match status" value="1"/>
</dbReference>
<proteinExistence type="predicted"/>
<organism evidence="2 3">
    <name type="scientific">Acyrthosiphon pisum</name>
    <name type="common">Pea aphid</name>
    <dbReference type="NCBI Taxonomy" id="7029"/>
    <lineage>
        <taxon>Eukaryota</taxon>
        <taxon>Metazoa</taxon>
        <taxon>Ecdysozoa</taxon>
        <taxon>Arthropoda</taxon>
        <taxon>Hexapoda</taxon>
        <taxon>Insecta</taxon>
        <taxon>Pterygota</taxon>
        <taxon>Neoptera</taxon>
        <taxon>Paraneoptera</taxon>
        <taxon>Hemiptera</taxon>
        <taxon>Sternorrhyncha</taxon>
        <taxon>Aphidomorpha</taxon>
        <taxon>Aphidoidea</taxon>
        <taxon>Aphididae</taxon>
        <taxon>Macrosiphini</taxon>
        <taxon>Acyrthosiphon</taxon>
    </lineage>
</organism>
<dbReference type="Gene3D" id="1.10.150.50">
    <property type="entry name" value="Transcription Factor, Ets-1"/>
    <property type="match status" value="1"/>
</dbReference>
<feature type="domain" description="SAM" evidence="1">
    <location>
        <begin position="1"/>
        <end position="63"/>
    </location>
</feature>
<protein>
    <recommendedName>
        <fullName evidence="1">SAM domain-containing protein</fullName>
    </recommendedName>
</protein>
<dbReference type="AlphaFoldDB" id="A0A8R2H9A1"/>
<evidence type="ECO:0000313" key="2">
    <source>
        <dbReference type="EnsemblMetazoa" id="XP_016663331.1"/>
    </source>
</evidence>
<dbReference type="SUPFAM" id="SSF47769">
    <property type="entry name" value="SAM/Pointed domain"/>
    <property type="match status" value="1"/>
</dbReference>
<accession>A0A8R2H9A1</accession>
<dbReference type="InterPro" id="IPR001660">
    <property type="entry name" value="SAM"/>
</dbReference>
<dbReference type="KEGG" id="api:107884863"/>
<dbReference type="RefSeq" id="XP_016663331.1">
    <property type="nucleotide sequence ID" value="XM_016807842.2"/>
</dbReference>
<reference evidence="3" key="1">
    <citation type="submission" date="2010-06" db="EMBL/GenBank/DDBJ databases">
        <authorList>
            <person name="Jiang H."/>
            <person name="Abraham K."/>
            <person name="Ali S."/>
            <person name="Alsbrooks S.L."/>
            <person name="Anim B.N."/>
            <person name="Anosike U.S."/>
            <person name="Attaway T."/>
            <person name="Bandaranaike D.P."/>
            <person name="Battles P.K."/>
            <person name="Bell S.N."/>
            <person name="Bell A.V."/>
            <person name="Beltran B."/>
            <person name="Bickham C."/>
            <person name="Bustamante Y."/>
            <person name="Caleb T."/>
            <person name="Canada A."/>
            <person name="Cardenas V."/>
            <person name="Carter K."/>
            <person name="Chacko J."/>
            <person name="Chandrabose M.N."/>
            <person name="Chavez D."/>
            <person name="Chavez A."/>
            <person name="Chen L."/>
            <person name="Chu H.-S."/>
            <person name="Claassen K.J."/>
            <person name="Cockrell R."/>
            <person name="Collins M."/>
            <person name="Cooper J.A."/>
            <person name="Cree A."/>
            <person name="Curry S.M."/>
            <person name="Da Y."/>
            <person name="Dao M.D."/>
            <person name="Das B."/>
            <person name="Davila M.-L."/>
            <person name="Davy-Carroll L."/>
            <person name="Denson S."/>
            <person name="Dinh H."/>
            <person name="Ebong V.E."/>
            <person name="Edwards J.R."/>
            <person name="Egan A."/>
            <person name="El-Daye J."/>
            <person name="Escobedo L."/>
            <person name="Fernandez S."/>
            <person name="Fernando P.R."/>
            <person name="Flagg N."/>
            <person name="Forbes L.D."/>
            <person name="Fowler R.G."/>
            <person name="Fu Q."/>
            <person name="Gabisi R.A."/>
            <person name="Ganer J."/>
            <person name="Garbino Pronczuk A."/>
            <person name="Garcia R.M."/>
            <person name="Garner T."/>
            <person name="Garrett T.E."/>
            <person name="Gonzalez D.A."/>
            <person name="Hamid H."/>
            <person name="Hawkins E.S."/>
            <person name="Hirani K."/>
            <person name="Hogues M.E."/>
            <person name="Hollins B."/>
            <person name="Hsiao C.-H."/>
            <person name="Jabil R."/>
            <person name="James M.L."/>
            <person name="Jhangiani S.N."/>
            <person name="Johnson B."/>
            <person name="Johnson Q."/>
            <person name="Joshi V."/>
            <person name="Kalu J.B."/>
            <person name="Kam C."/>
            <person name="Kashfia A."/>
            <person name="Keebler J."/>
            <person name="Kisamo H."/>
            <person name="Kovar C.L."/>
            <person name="Lago L.A."/>
            <person name="Lai C.-Y."/>
            <person name="Laidlaw J."/>
            <person name="Lara F."/>
            <person name="Le T.-K."/>
            <person name="Lee S.L."/>
            <person name="Legall F.H."/>
            <person name="Lemon S.J."/>
            <person name="Lewis L.R."/>
            <person name="Li B."/>
            <person name="Liu Y."/>
            <person name="Liu Y.-S."/>
            <person name="Lopez J."/>
            <person name="Lozado R.J."/>
            <person name="Lu J."/>
            <person name="Madu R.C."/>
            <person name="Maheshwari M."/>
            <person name="Maheshwari R."/>
            <person name="Malloy K."/>
            <person name="Martinez E."/>
            <person name="Mathew T."/>
            <person name="Mercado I.C."/>
            <person name="Mercado C."/>
            <person name="Meyer B."/>
            <person name="Montgomery K."/>
            <person name="Morgan M.B."/>
            <person name="Munidasa M."/>
            <person name="Nazareth L.V."/>
            <person name="Nelson J."/>
            <person name="Ng B.M."/>
            <person name="Nguyen N.B."/>
            <person name="Nguyen P.Q."/>
            <person name="Nguyen T."/>
            <person name="Obregon M."/>
            <person name="Okwuonu G.O."/>
            <person name="Onwere C.G."/>
            <person name="Orozco G."/>
            <person name="Parra A."/>
            <person name="Patel S."/>
            <person name="Patil S."/>
            <person name="Perez A."/>
            <person name="Perez Y."/>
            <person name="Pham C."/>
            <person name="Primus E.L."/>
            <person name="Pu L.-L."/>
            <person name="Puazo M."/>
            <person name="Qin X."/>
            <person name="Quiroz J.B."/>
            <person name="Reese J."/>
            <person name="Richards S."/>
            <person name="Rives C.M."/>
            <person name="Robberts R."/>
            <person name="Ruiz S.J."/>
            <person name="Ruiz M.J."/>
            <person name="Santibanez J."/>
            <person name="Schneider B.W."/>
            <person name="Sisson I."/>
            <person name="Smith M."/>
            <person name="Sodergren E."/>
            <person name="Song X.-Z."/>
            <person name="Song B.B."/>
            <person name="Summersgill H."/>
            <person name="Thelus R."/>
            <person name="Thornton R.D."/>
            <person name="Trejos Z.Y."/>
            <person name="Usmani K."/>
            <person name="Vattathil S."/>
            <person name="Villasana D."/>
            <person name="Walker D.L."/>
            <person name="Wang S."/>
            <person name="Wang K."/>
            <person name="White C.S."/>
            <person name="Williams A.C."/>
            <person name="Williamson J."/>
            <person name="Wilson K."/>
            <person name="Woghiren I.O."/>
            <person name="Woodworth J.R."/>
            <person name="Worley K.C."/>
            <person name="Wright R.A."/>
            <person name="Wu W."/>
            <person name="Young L."/>
            <person name="Zhang L."/>
            <person name="Zhang J."/>
            <person name="Zhu Y."/>
            <person name="Muzny D.M."/>
            <person name="Weinstock G."/>
            <person name="Gibbs R.A."/>
        </authorList>
    </citation>
    <scope>NUCLEOTIDE SEQUENCE [LARGE SCALE GENOMIC DNA]</scope>
    <source>
        <strain evidence="3">LSR1</strain>
    </source>
</reference>
<keyword evidence="3" id="KW-1185">Reference proteome</keyword>
<dbReference type="Proteomes" id="UP000007819">
    <property type="component" value="Chromosome A3"/>
</dbReference>
<sequence>MADSDVKDMLSAWGLESYIDVFKEHGIDLSCFSLLTDDMLKDVMPMVGHRAKFRANLEEWRKLLALANNQVSVMVPVRDVSCNKSMAKVMAWNCDPESSVSYDWNKINIKFPK</sequence>
<dbReference type="SMART" id="SM00454">
    <property type="entry name" value="SAM"/>
    <property type="match status" value="1"/>
</dbReference>
<dbReference type="OrthoDB" id="3598281at2759"/>
<evidence type="ECO:0000259" key="1">
    <source>
        <dbReference type="SMART" id="SM00454"/>
    </source>
</evidence>
<dbReference type="InterPro" id="IPR013761">
    <property type="entry name" value="SAM/pointed_sf"/>
</dbReference>
<dbReference type="EnsemblMetazoa" id="XM_016807842.2">
    <property type="protein sequence ID" value="XP_016663331.1"/>
    <property type="gene ID" value="LOC107884863"/>
</dbReference>
<name>A0A8R2H9A1_ACYPI</name>
<dbReference type="GeneID" id="107884863"/>
<dbReference type="Pfam" id="PF00536">
    <property type="entry name" value="SAM_1"/>
    <property type="match status" value="1"/>
</dbReference>